<evidence type="ECO:0000313" key="2">
    <source>
        <dbReference type="Proteomes" id="UP000295717"/>
    </source>
</evidence>
<organism evidence="1 2">
    <name type="scientific">Thiobaca trueperi</name>
    <dbReference type="NCBI Taxonomy" id="127458"/>
    <lineage>
        <taxon>Bacteria</taxon>
        <taxon>Pseudomonadati</taxon>
        <taxon>Pseudomonadota</taxon>
        <taxon>Gammaproteobacteria</taxon>
        <taxon>Chromatiales</taxon>
        <taxon>Chromatiaceae</taxon>
        <taxon>Thiobaca</taxon>
    </lineage>
</organism>
<accession>A0A4R3MT28</accession>
<proteinExistence type="predicted"/>
<comment type="caution">
    <text evidence="1">The sequence shown here is derived from an EMBL/GenBank/DDBJ whole genome shotgun (WGS) entry which is preliminary data.</text>
</comment>
<evidence type="ECO:0000313" key="1">
    <source>
        <dbReference type="EMBL" id="TCT19558.1"/>
    </source>
</evidence>
<protein>
    <submittedName>
        <fullName evidence="1">Uncharacterized protein</fullName>
    </submittedName>
</protein>
<dbReference type="Proteomes" id="UP000295717">
    <property type="component" value="Unassembled WGS sequence"/>
</dbReference>
<name>A0A4R3MT28_9GAMM</name>
<dbReference type="AlphaFoldDB" id="A0A4R3MT28"/>
<dbReference type="EMBL" id="SMAO01000008">
    <property type="protein sequence ID" value="TCT19558.1"/>
    <property type="molecule type" value="Genomic_DNA"/>
</dbReference>
<gene>
    <name evidence="1" type="ORF">EDC35_108165</name>
</gene>
<keyword evidence="2" id="KW-1185">Reference proteome</keyword>
<reference evidence="1 2" key="1">
    <citation type="submission" date="2019-03" db="EMBL/GenBank/DDBJ databases">
        <title>Genomic Encyclopedia of Type Strains, Phase IV (KMG-IV): sequencing the most valuable type-strain genomes for metagenomic binning, comparative biology and taxonomic classification.</title>
        <authorList>
            <person name="Goeker M."/>
        </authorList>
    </citation>
    <scope>NUCLEOTIDE SEQUENCE [LARGE SCALE GENOMIC DNA]</scope>
    <source>
        <strain evidence="1 2">DSM 13587</strain>
    </source>
</reference>
<sequence length="90" mass="10662">MTIDDSYFQFATYYGIFKSNASDCPKKEDLYRQYDYSYYVTYPPEKPVNFDKYESPCASIRLIYDDLDPNIRFRLSHRPPGSCSQRRGAD</sequence>